<keyword evidence="2" id="KW-0539">Nucleus</keyword>
<evidence type="ECO:0000256" key="3">
    <source>
        <dbReference type="SAM" id="MobiDB-lite"/>
    </source>
</evidence>
<feature type="compositionally biased region" description="Polar residues" evidence="3">
    <location>
        <begin position="510"/>
        <end position="536"/>
    </location>
</feature>
<dbReference type="GO" id="GO:0031490">
    <property type="term" value="F:chromatin DNA binding"/>
    <property type="evidence" value="ECO:0007669"/>
    <property type="project" value="EnsemblPlants"/>
</dbReference>
<name>D7LP21_ARALL</name>
<reference evidence="6" key="1">
    <citation type="journal article" date="2011" name="Nat. Genet.">
        <title>The Arabidopsis lyrata genome sequence and the basis of rapid genome size change.</title>
        <authorList>
            <person name="Hu T.T."/>
            <person name="Pattyn P."/>
            <person name="Bakker E.G."/>
            <person name="Cao J."/>
            <person name="Cheng J.-F."/>
            <person name="Clark R.M."/>
            <person name="Fahlgren N."/>
            <person name="Fawcett J.A."/>
            <person name="Grimwood J."/>
            <person name="Gundlach H."/>
            <person name="Haberer G."/>
            <person name="Hollister J.D."/>
            <person name="Ossowski S."/>
            <person name="Ottilar R.P."/>
            <person name="Salamov A.A."/>
            <person name="Schneeberger K."/>
            <person name="Spannagl M."/>
            <person name="Wang X."/>
            <person name="Yang L."/>
            <person name="Nasrallah M.E."/>
            <person name="Bergelson J."/>
            <person name="Carrington J.C."/>
            <person name="Gaut B.S."/>
            <person name="Schmutz J."/>
            <person name="Mayer K.F.X."/>
            <person name="Van de Peer Y."/>
            <person name="Grigoriev I.V."/>
            <person name="Nordborg M."/>
            <person name="Weigel D."/>
            <person name="Guo Y.-L."/>
        </authorList>
    </citation>
    <scope>NUCLEOTIDE SEQUENCE [LARGE SCALE GENOMIC DNA]</scope>
    <source>
        <strain evidence="6">cv. MN47</strain>
    </source>
</reference>
<dbReference type="GO" id="GO:0005634">
    <property type="term" value="C:nucleus"/>
    <property type="evidence" value="ECO:0007669"/>
    <property type="project" value="UniProtKB-SubCell"/>
</dbReference>
<sequence>MEGNTNWKPNEQGGDSAANNAIDWRSQHEPELRKKVLSKIVEKLKEYCPTHEEYKIIDIASKFEEKFYSIANDKTPTSQQWLPQNTQSNLNIPGSSGLPSQAPITVSGAQNQQVQPPQQQHHPQSLLKQPIQQSIPQSCLSSSSQQTSMQQNSQSLPRHQFPTQRVSSSHQQQMVLPSQEQKRQEQEQLISQLMNVQQNHPTSRQNNGAQQGSFRVSSSQQNNNLQNMHPQRLNNASALPLQQQQNMPRGQQVGQSQPMMSQQYRAQHPMQQLPQNRSSQQHFDSVQNNTNRFQEGSSLRQTQNLTDQQNQQHQLQRAPLANPSTSQDSTGKTVNANAGDWQEETYQKIKHLKEMYLPVLSLMLQRVKEKLRQVESLPPQKLQSQSIEKLKAGKSSIEQLIFFLNVHKSTVSEKHRDKFSLFENHILKFTKSHTMVPRPTQQQQGQFPPSQSHQTALQSQSPQVHVSQSLDNDQMSSRLMPISQTAASSSIMPHSLQTRPKLEPRDENNIMASSGSVMLPSGKQNQQAVQSNISLVQSLQQQKQFHHRQMQPQQQLQQPQLANQQHQIPTSQQTNEMNDVRMRQRVNIKAGLLQQQVSSSPRQAPKPQSNVSSPQIHHHSSPQLVDQQILPAVNKTETPLMSGGSPFVAPSPIPGDPEMPISVESPVSGVEIKSTLDSSSKLGTEEHPPLSVPPEPITERPIDRLIKAFQAASPKSLAESVSEISAVISMVDRFAGSFHSGGGSRAGLGEDLSERTRNFSTHEETNPSKRMKRSVSIVPRDMSSQIDSYEQFSSLESEVDSTASSGSKVNNIAHGCALLQEIKETNGRLVETVVEICDEDASGTIVTCTYSPVALSATFKDHYKSGKIVSLSKLLLFLPMFSFLMSPMFHAVTDSTVTLTSSYGLSINVHKYEDLSARTRSRFSLSMTELSEPGSLKEIAKTWNDCARATMVEYAERHGGGTFSSKYGAWETVLRAS</sequence>
<dbReference type="Gene3D" id="1.10.246.20">
    <property type="entry name" value="Coactivator CBP, KIX domain"/>
    <property type="match status" value="1"/>
</dbReference>
<dbReference type="InterPro" id="IPR036529">
    <property type="entry name" value="KIX_dom_sf"/>
</dbReference>
<feature type="region of interest" description="Disordered" evidence="3">
    <location>
        <begin position="244"/>
        <end position="286"/>
    </location>
</feature>
<feature type="region of interest" description="Disordered" evidence="3">
    <location>
        <begin position="1"/>
        <end position="29"/>
    </location>
</feature>
<dbReference type="Gramene" id="fgenesh1_pm.C_scaffold_5000571">
    <property type="protein sequence ID" value="fgenesh1_pm.C_scaffold_5000571"/>
    <property type="gene ID" value="fgenesh1_pm.C_scaffold_5000571"/>
</dbReference>
<feature type="compositionally biased region" description="Polar residues" evidence="3">
    <location>
        <begin position="595"/>
        <end position="611"/>
    </location>
</feature>
<feature type="compositionally biased region" description="Low complexity" evidence="3">
    <location>
        <begin position="110"/>
        <end position="155"/>
    </location>
</feature>
<feature type="compositionally biased region" description="Low complexity" evidence="3">
    <location>
        <begin position="303"/>
        <end position="316"/>
    </location>
</feature>
<dbReference type="eggNOG" id="ENOG502QQV3">
    <property type="taxonomic scope" value="Eukaryota"/>
</dbReference>
<dbReference type="PANTHER" id="PTHR33137:SF16">
    <property type="entry name" value="MEDIATOR OF RNA POLYMERASE II TRANSCRIPTION SUBUNIT 15C-RELATED"/>
    <property type="match status" value="1"/>
</dbReference>
<dbReference type="InterPro" id="IPR044661">
    <property type="entry name" value="MED15a/b/c-like"/>
</dbReference>
<comment type="subcellular location">
    <subcellularLocation>
        <location evidence="1">Nucleus</location>
    </subcellularLocation>
</comment>
<keyword evidence="6" id="KW-1185">Reference proteome</keyword>
<feature type="region of interest" description="Disordered" evidence="3">
    <location>
        <begin position="677"/>
        <end position="697"/>
    </location>
</feature>
<organism evidence="6">
    <name type="scientific">Arabidopsis lyrata subsp. lyrata</name>
    <name type="common">Lyre-leaved rock-cress</name>
    <dbReference type="NCBI Taxonomy" id="81972"/>
    <lineage>
        <taxon>Eukaryota</taxon>
        <taxon>Viridiplantae</taxon>
        <taxon>Streptophyta</taxon>
        <taxon>Embryophyta</taxon>
        <taxon>Tracheophyta</taxon>
        <taxon>Spermatophyta</taxon>
        <taxon>Magnoliopsida</taxon>
        <taxon>eudicotyledons</taxon>
        <taxon>Gunneridae</taxon>
        <taxon>Pentapetalae</taxon>
        <taxon>rosids</taxon>
        <taxon>malvids</taxon>
        <taxon>Brassicales</taxon>
        <taxon>Brassicaceae</taxon>
        <taxon>Camelineae</taxon>
        <taxon>Arabidopsis</taxon>
    </lineage>
</organism>
<dbReference type="STRING" id="81972.D7LP21"/>
<feature type="region of interest" description="Disordered" evidence="3">
    <location>
        <begin position="437"/>
        <end position="471"/>
    </location>
</feature>
<feature type="compositionally biased region" description="Polar residues" evidence="3">
    <location>
        <begin position="187"/>
        <end position="216"/>
    </location>
</feature>
<feature type="region of interest" description="Disordered" evidence="3">
    <location>
        <begin position="595"/>
        <end position="623"/>
    </location>
</feature>
<evidence type="ECO:0000256" key="1">
    <source>
        <dbReference type="ARBA" id="ARBA00004123"/>
    </source>
</evidence>
<dbReference type="InterPro" id="IPR036546">
    <property type="entry name" value="MED15_KIX"/>
</dbReference>
<dbReference type="Proteomes" id="UP000008694">
    <property type="component" value="Unassembled WGS sequence"/>
</dbReference>
<protein>
    <recommendedName>
        <fullName evidence="4">Mediator complex subunit 15 KIX domain-containing protein</fullName>
    </recommendedName>
</protein>
<feature type="region of interest" description="Disordered" evidence="3">
    <location>
        <begin position="484"/>
        <end position="578"/>
    </location>
</feature>
<evidence type="ECO:0000313" key="5">
    <source>
        <dbReference type="EMBL" id="EFH53463.1"/>
    </source>
</evidence>
<dbReference type="AlphaFoldDB" id="D7LP21"/>
<dbReference type="PANTHER" id="PTHR33137">
    <property type="entry name" value="MEDIATOR OF RNA POLYMERASE II TRANSCRIPTION SUBUNIT 15A-RELATED"/>
    <property type="match status" value="1"/>
</dbReference>
<gene>
    <name evidence="5" type="ORF">ARALYDRAFT_323027</name>
</gene>
<proteinExistence type="predicted"/>
<feature type="region of interest" description="Disordered" evidence="3">
    <location>
        <begin position="303"/>
        <end position="339"/>
    </location>
</feature>
<feature type="compositionally biased region" description="Polar residues" evidence="3">
    <location>
        <begin position="322"/>
        <end position="336"/>
    </location>
</feature>
<accession>D7LP21</accession>
<feature type="region of interest" description="Disordered" evidence="3">
    <location>
        <begin position="76"/>
        <end position="228"/>
    </location>
</feature>
<dbReference type="EMBL" id="GL348717">
    <property type="protein sequence ID" value="EFH53463.1"/>
    <property type="molecule type" value="Genomic_DNA"/>
</dbReference>
<feature type="compositionally biased region" description="Low complexity" evidence="3">
    <location>
        <begin position="437"/>
        <end position="469"/>
    </location>
</feature>
<dbReference type="GO" id="GO:0003713">
    <property type="term" value="F:transcription coactivator activity"/>
    <property type="evidence" value="ECO:0007669"/>
    <property type="project" value="InterPro"/>
</dbReference>
<feature type="compositionally biased region" description="Polar residues" evidence="3">
    <location>
        <begin position="76"/>
        <end position="109"/>
    </location>
</feature>
<evidence type="ECO:0000256" key="2">
    <source>
        <dbReference type="ARBA" id="ARBA00023242"/>
    </source>
</evidence>
<evidence type="ECO:0000259" key="4">
    <source>
        <dbReference type="Pfam" id="PF16987"/>
    </source>
</evidence>
<feature type="domain" description="Mediator complex subunit 15 KIX" evidence="4">
    <location>
        <begin position="23"/>
        <end position="75"/>
    </location>
</feature>
<feature type="region of interest" description="Disordered" evidence="3">
    <location>
        <begin position="636"/>
        <end position="663"/>
    </location>
</feature>
<dbReference type="HOGENOM" id="CLU_016518_1_0_1"/>
<feature type="compositionally biased region" description="Low complexity" evidence="3">
    <location>
        <begin position="550"/>
        <end position="569"/>
    </location>
</feature>
<evidence type="ECO:0000313" key="6">
    <source>
        <dbReference type="Proteomes" id="UP000008694"/>
    </source>
</evidence>
<feature type="compositionally biased region" description="Polar residues" evidence="3">
    <location>
        <begin position="161"/>
        <end position="179"/>
    </location>
</feature>
<feature type="compositionally biased region" description="Low complexity" evidence="3">
    <location>
        <begin position="217"/>
        <end position="227"/>
    </location>
</feature>
<dbReference type="Pfam" id="PF16987">
    <property type="entry name" value="KIX_2"/>
    <property type="match status" value="1"/>
</dbReference>
<feature type="compositionally biased region" description="Polar residues" evidence="3">
    <location>
        <begin position="484"/>
        <end position="498"/>
    </location>
</feature>